<name>A0A9N8PX25_CHRIL</name>
<keyword evidence="3" id="KW-1185">Reference proteome</keyword>
<evidence type="ECO:0000256" key="1">
    <source>
        <dbReference type="SAM" id="MobiDB-lite"/>
    </source>
</evidence>
<feature type="region of interest" description="Disordered" evidence="1">
    <location>
        <begin position="87"/>
        <end position="125"/>
    </location>
</feature>
<feature type="region of interest" description="Disordered" evidence="1">
    <location>
        <begin position="142"/>
        <end position="205"/>
    </location>
</feature>
<dbReference type="EMBL" id="LR824005">
    <property type="protein sequence ID" value="CAD0194918.1"/>
    <property type="molecule type" value="Genomic_DNA"/>
</dbReference>
<feature type="compositionally biased region" description="Basic residues" evidence="1">
    <location>
        <begin position="182"/>
        <end position="193"/>
    </location>
</feature>
<reference evidence="2" key="1">
    <citation type="submission" date="2021-12" db="EMBL/GenBank/DDBJ databases">
        <authorList>
            <person name="King R."/>
        </authorList>
    </citation>
    <scope>NUCLEOTIDE SEQUENCE</scope>
</reference>
<feature type="compositionally biased region" description="Low complexity" evidence="1">
    <location>
        <begin position="15"/>
        <end position="25"/>
    </location>
</feature>
<dbReference type="Proteomes" id="UP001154114">
    <property type="component" value="Chromosome 2"/>
</dbReference>
<proteinExistence type="predicted"/>
<feature type="compositionally biased region" description="Pro residues" evidence="1">
    <location>
        <begin position="97"/>
        <end position="107"/>
    </location>
</feature>
<sequence length="381" mass="42172">MSQPRMRKVSSGGEAAVRARPPAAASGDSGACSVRPTHETQRSRSKNKIPKSVRYDLENALVSLCDVWFEEIKPHLLRNNIKLHVHGSAGGDHERPPPAPPSPPAPAPASCQHLDPGAAPDRPQRQAASYAGCCSTQLTVSRAPCRRPPAPSHPLRLAPPPSSSPIHDYMQTQSHNCEVKQLKRPRTRRKNRRSQPQPQSSWRVPRLCRTYSILSPAATGSRMRRIASQQPPPQPDQPPTRQNYLQFTVTRRNTVKKHKKTQTELEPQRCASVGCQCGAPVPALCTSLLLRRPGARARAASEQRAPRPAIYRLASTKPTATESLSLFQDDLIDIIGEKHDKRLRLLYSSPEKVECPSLMNLVPLPKKKQKPGGLKKCPPWR</sequence>
<feature type="region of interest" description="Disordered" evidence="1">
    <location>
        <begin position="219"/>
        <end position="241"/>
    </location>
</feature>
<dbReference type="OrthoDB" id="7485473at2759"/>
<accession>A0A9N8PX25</accession>
<gene>
    <name evidence="2" type="ORF">CINC_LOCUS5767</name>
</gene>
<protein>
    <submittedName>
        <fullName evidence="2">Uncharacterized protein</fullName>
    </submittedName>
</protein>
<evidence type="ECO:0000313" key="3">
    <source>
        <dbReference type="Proteomes" id="UP001154114"/>
    </source>
</evidence>
<evidence type="ECO:0000313" key="2">
    <source>
        <dbReference type="EMBL" id="CAD0194918.1"/>
    </source>
</evidence>
<feature type="region of interest" description="Disordered" evidence="1">
    <location>
        <begin position="1"/>
        <end position="48"/>
    </location>
</feature>
<dbReference type="AlphaFoldDB" id="A0A9N8PX25"/>
<feature type="compositionally biased region" description="Pro residues" evidence="1">
    <location>
        <begin position="146"/>
        <end position="163"/>
    </location>
</feature>
<organism evidence="2 3">
    <name type="scientific">Chrysodeixis includens</name>
    <name type="common">Soybean looper</name>
    <name type="synonym">Pseudoplusia includens</name>
    <dbReference type="NCBI Taxonomy" id="689277"/>
    <lineage>
        <taxon>Eukaryota</taxon>
        <taxon>Metazoa</taxon>
        <taxon>Ecdysozoa</taxon>
        <taxon>Arthropoda</taxon>
        <taxon>Hexapoda</taxon>
        <taxon>Insecta</taxon>
        <taxon>Pterygota</taxon>
        <taxon>Neoptera</taxon>
        <taxon>Endopterygota</taxon>
        <taxon>Lepidoptera</taxon>
        <taxon>Glossata</taxon>
        <taxon>Ditrysia</taxon>
        <taxon>Noctuoidea</taxon>
        <taxon>Noctuidae</taxon>
        <taxon>Plusiinae</taxon>
        <taxon>Chrysodeixis</taxon>
    </lineage>
</organism>